<evidence type="ECO:0000313" key="4">
    <source>
        <dbReference type="Proteomes" id="UP000177097"/>
    </source>
</evidence>
<dbReference type="AlphaFoldDB" id="A0A1F7U126"/>
<keyword evidence="2" id="KW-1133">Transmembrane helix</keyword>
<feature type="compositionally biased region" description="Basic and acidic residues" evidence="1">
    <location>
        <begin position="12"/>
        <end position="37"/>
    </location>
</feature>
<comment type="caution">
    <text evidence="3">The sequence shown here is derived from an EMBL/GenBank/DDBJ whole genome shotgun (WGS) entry which is preliminary data.</text>
</comment>
<evidence type="ECO:0000313" key="3">
    <source>
        <dbReference type="EMBL" id="OGL71951.1"/>
    </source>
</evidence>
<dbReference type="Gene3D" id="2.60.40.1170">
    <property type="entry name" value="Mu homology domain, subdomain B"/>
    <property type="match status" value="1"/>
</dbReference>
<proteinExistence type="predicted"/>
<feature type="region of interest" description="Disordered" evidence="1">
    <location>
        <begin position="1"/>
        <end position="48"/>
    </location>
</feature>
<name>A0A1F7U126_9BACT</name>
<sequence length="655" mass="70314">MKKKHKASAASETHHHDTHEPHQREASSHDTHPSHDPETEEDETHTPRSIDAELREMYAINDTNKKETKTRLSKLEIVTRPVVRRVLVVVLLILIAVAAGLTGSLLINQPFQSSPRDALTFEVQFADDEVASGEQTTITIPYQNPASIPLADLEVTVHIPEAFAVDSVEPAAIESSPYTFRIGTVEPGGTGDIVFTGRFFGAVSTAHTVQTIMRYKPANFSSHFEDIASKSVLISDSAYRVSLGGPDRAVPEETQTYTITLERRVEGANVPLELRLEVPSTFELNSSDRTPDHEDSLSWTIASIPSDAPITISFTGHFTSSAGIKTNEPMIATIAYVRNDARFEQSRVELSTEVLANALSLTLVANGETGSSIILPGDDLTLNLTLSNTGEETAEDVRLVLTVLEGDSRLDIAGRSGIPDGTRKGNAIVWDGEDLNRLATLHGAENASVDLAIPLRESGADTIVLQAEASVDMIGGIGTSRTLTSNRVTIQVASDLQATSGARYFDSEGFAVGQGPIPPLADSRTTYRVTWSLSGGVHDLQDLTMTAPIPERATWGGVVSVTNGSLGYDPVANRVRWTLDRLPSGQAPPIVVFDMHVTPTEADVGSFVDIISEARVNGYDNVAGTSVSATAPAQTTELPDDPEAAERGVVLDAET</sequence>
<organism evidence="3 4">
    <name type="scientific">Candidatus Uhrbacteria bacterium RIFCSPHIGHO2_02_FULL_53_13</name>
    <dbReference type="NCBI Taxonomy" id="1802389"/>
    <lineage>
        <taxon>Bacteria</taxon>
        <taxon>Candidatus Uhriibacteriota</taxon>
    </lineage>
</organism>
<keyword evidence="2" id="KW-0472">Membrane</keyword>
<dbReference type="SUPFAM" id="SSF49447">
    <property type="entry name" value="Second domain of Mu2 adaptin subunit (ap50) of ap2 adaptor"/>
    <property type="match status" value="1"/>
</dbReference>
<protein>
    <recommendedName>
        <fullName evidence="5">DUF11 domain-containing protein</fullName>
    </recommendedName>
</protein>
<evidence type="ECO:0008006" key="5">
    <source>
        <dbReference type="Google" id="ProtNLM"/>
    </source>
</evidence>
<dbReference type="InterPro" id="IPR036168">
    <property type="entry name" value="AP2_Mu_C_sf"/>
</dbReference>
<reference evidence="3 4" key="1">
    <citation type="journal article" date="2016" name="Nat. Commun.">
        <title>Thousands of microbial genomes shed light on interconnected biogeochemical processes in an aquifer system.</title>
        <authorList>
            <person name="Anantharaman K."/>
            <person name="Brown C.T."/>
            <person name="Hug L.A."/>
            <person name="Sharon I."/>
            <person name="Castelle C.J."/>
            <person name="Probst A.J."/>
            <person name="Thomas B.C."/>
            <person name="Singh A."/>
            <person name="Wilkins M.J."/>
            <person name="Karaoz U."/>
            <person name="Brodie E.L."/>
            <person name="Williams K.H."/>
            <person name="Hubbard S.S."/>
            <person name="Banfield J.F."/>
        </authorList>
    </citation>
    <scope>NUCLEOTIDE SEQUENCE [LARGE SCALE GENOMIC DNA]</scope>
</reference>
<gene>
    <name evidence="3" type="ORF">A3C17_00900</name>
</gene>
<dbReference type="EMBL" id="MGDX01000004">
    <property type="protein sequence ID" value="OGL71951.1"/>
    <property type="molecule type" value="Genomic_DNA"/>
</dbReference>
<dbReference type="STRING" id="1802389.A3C17_00900"/>
<dbReference type="Proteomes" id="UP000177097">
    <property type="component" value="Unassembled WGS sequence"/>
</dbReference>
<feature type="region of interest" description="Disordered" evidence="1">
    <location>
        <begin position="630"/>
        <end position="655"/>
    </location>
</feature>
<evidence type="ECO:0000256" key="2">
    <source>
        <dbReference type="SAM" id="Phobius"/>
    </source>
</evidence>
<feature type="transmembrane region" description="Helical" evidence="2">
    <location>
        <begin position="86"/>
        <end position="107"/>
    </location>
</feature>
<keyword evidence="2" id="KW-0812">Transmembrane</keyword>
<accession>A0A1F7U126</accession>
<evidence type="ECO:0000256" key="1">
    <source>
        <dbReference type="SAM" id="MobiDB-lite"/>
    </source>
</evidence>